<evidence type="ECO:0000256" key="6">
    <source>
        <dbReference type="SAM" id="MobiDB-lite"/>
    </source>
</evidence>
<evidence type="ECO:0000256" key="5">
    <source>
        <dbReference type="ARBA" id="ARBA00038359"/>
    </source>
</evidence>
<feature type="region of interest" description="Disordered" evidence="6">
    <location>
        <begin position="308"/>
        <end position="338"/>
    </location>
</feature>
<evidence type="ECO:0000256" key="1">
    <source>
        <dbReference type="ARBA" id="ARBA00004141"/>
    </source>
</evidence>
<dbReference type="PANTHER" id="PTHR33048:SF124">
    <property type="entry name" value="INTEGRAL MEMBRANE PROTEIN"/>
    <property type="match status" value="1"/>
</dbReference>
<dbReference type="AlphaFoldDB" id="A0AA39ZFA5"/>
<feature type="compositionally biased region" description="Gly residues" evidence="6">
    <location>
        <begin position="319"/>
        <end position="329"/>
    </location>
</feature>
<feature type="transmembrane region" description="Helical" evidence="7">
    <location>
        <begin position="265"/>
        <end position="285"/>
    </location>
</feature>
<accession>A0AA39ZFA5</accession>
<dbReference type="Proteomes" id="UP001174997">
    <property type="component" value="Unassembled WGS sequence"/>
</dbReference>
<evidence type="ECO:0000256" key="4">
    <source>
        <dbReference type="ARBA" id="ARBA00023136"/>
    </source>
</evidence>
<dbReference type="EMBL" id="JAULSY010000037">
    <property type="protein sequence ID" value="KAK0669912.1"/>
    <property type="molecule type" value="Genomic_DNA"/>
</dbReference>
<feature type="transmembrane region" description="Helical" evidence="7">
    <location>
        <begin position="107"/>
        <end position="135"/>
    </location>
</feature>
<dbReference type="InterPro" id="IPR049326">
    <property type="entry name" value="Rhodopsin_dom_fungi"/>
</dbReference>
<evidence type="ECO:0000259" key="8">
    <source>
        <dbReference type="Pfam" id="PF20684"/>
    </source>
</evidence>
<feature type="transmembrane region" description="Helical" evidence="7">
    <location>
        <begin position="69"/>
        <end position="87"/>
    </location>
</feature>
<keyword evidence="2 7" id="KW-0812">Transmembrane</keyword>
<feature type="compositionally biased region" description="Polar residues" evidence="6">
    <location>
        <begin position="386"/>
        <end position="400"/>
    </location>
</feature>
<evidence type="ECO:0000256" key="7">
    <source>
        <dbReference type="SAM" id="Phobius"/>
    </source>
</evidence>
<keyword evidence="3 7" id="KW-1133">Transmembrane helix</keyword>
<dbReference type="GO" id="GO:0016020">
    <property type="term" value="C:membrane"/>
    <property type="evidence" value="ECO:0007669"/>
    <property type="project" value="UniProtKB-SubCell"/>
</dbReference>
<comment type="caution">
    <text evidence="9">The sequence shown here is derived from an EMBL/GenBank/DDBJ whole genome shotgun (WGS) entry which is preliminary data.</text>
</comment>
<keyword evidence="10" id="KW-1185">Reference proteome</keyword>
<name>A0AA39ZFA5_9PEZI</name>
<evidence type="ECO:0000313" key="10">
    <source>
        <dbReference type="Proteomes" id="UP001174997"/>
    </source>
</evidence>
<feature type="domain" description="Rhodopsin" evidence="8">
    <location>
        <begin position="55"/>
        <end position="290"/>
    </location>
</feature>
<dbReference type="PANTHER" id="PTHR33048">
    <property type="entry name" value="PTH11-LIKE INTEGRAL MEMBRANE PROTEIN (AFU_ORTHOLOGUE AFUA_5G11245)"/>
    <property type="match status" value="1"/>
</dbReference>
<keyword evidence="4 7" id="KW-0472">Membrane</keyword>
<evidence type="ECO:0000313" key="9">
    <source>
        <dbReference type="EMBL" id="KAK0669912.1"/>
    </source>
</evidence>
<feature type="region of interest" description="Disordered" evidence="6">
    <location>
        <begin position="358"/>
        <end position="400"/>
    </location>
</feature>
<feature type="transmembrane region" description="Helical" evidence="7">
    <location>
        <begin position="147"/>
        <end position="169"/>
    </location>
</feature>
<gene>
    <name evidence="9" type="ORF">QBC41DRAFT_390695</name>
</gene>
<proteinExistence type="inferred from homology"/>
<evidence type="ECO:0000256" key="2">
    <source>
        <dbReference type="ARBA" id="ARBA00022692"/>
    </source>
</evidence>
<reference evidence="9" key="1">
    <citation type="submission" date="2023-06" db="EMBL/GenBank/DDBJ databases">
        <title>Genome-scale phylogeny and comparative genomics of the fungal order Sordariales.</title>
        <authorList>
            <consortium name="Lawrence Berkeley National Laboratory"/>
            <person name="Hensen N."/>
            <person name="Bonometti L."/>
            <person name="Westerberg I."/>
            <person name="Brannstrom I.O."/>
            <person name="Guillou S."/>
            <person name="Cros-Aarteil S."/>
            <person name="Calhoun S."/>
            <person name="Haridas S."/>
            <person name="Kuo A."/>
            <person name="Mondo S."/>
            <person name="Pangilinan J."/>
            <person name="Riley R."/>
            <person name="Labutti K."/>
            <person name="Andreopoulos B."/>
            <person name="Lipzen A."/>
            <person name="Chen C."/>
            <person name="Yanf M."/>
            <person name="Daum C."/>
            <person name="Ng V."/>
            <person name="Clum A."/>
            <person name="Steindorff A."/>
            <person name="Ohm R."/>
            <person name="Martin F."/>
            <person name="Silar P."/>
            <person name="Natvig D."/>
            <person name="Lalanne C."/>
            <person name="Gautier V."/>
            <person name="Ament-Velasquez S.L."/>
            <person name="Kruys A."/>
            <person name="Hutchinson M.I."/>
            <person name="Powell A.J."/>
            <person name="Barry K."/>
            <person name="Miller A.N."/>
            <person name="Grigoriev I.V."/>
            <person name="Debuchy R."/>
            <person name="Gladieux P."/>
            <person name="Thoren M.H."/>
            <person name="Johannesson H."/>
        </authorList>
    </citation>
    <scope>NUCLEOTIDE SEQUENCE</scope>
    <source>
        <strain evidence="9">CBS 307.81</strain>
    </source>
</reference>
<evidence type="ECO:0000256" key="3">
    <source>
        <dbReference type="ARBA" id="ARBA00022989"/>
    </source>
</evidence>
<organism evidence="9 10">
    <name type="scientific">Cercophora samala</name>
    <dbReference type="NCBI Taxonomy" id="330535"/>
    <lineage>
        <taxon>Eukaryota</taxon>
        <taxon>Fungi</taxon>
        <taxon>Dikarya</taxon>
        <taxon>Ascomycota</taxon>
        <taxon>Pezizomycotina</taxon>
        <taxon>Sordariomycetes</taxon>
        <taxon>Sordariomycetidae</taxon>
        <taxon>Sordariales</taxon>
        <taxon>Lasiosphaeriaceae</taxon>
        <taxon>Cercophora</taxon>
    </lineage>
</organism>
<feature type="transmembrane region" description="Helical" evidence="7">
    <location>
        <begin position="36"/>
        <end position="57"/>
    </location>
</feature>
<feature type="transmembrane region" description="Helical" evidence="7">
    <location>
        <begin position="191"/>
        <end position="214"/>
    </location>
</feature>
<feature type="transmembrane region" description="Helical" evidence="7">
    <location>
        <begin position="226"/>
        <end position="245"/>
    </location>
</feature>
<dbReference type="Pfam" id="PF20684">
    <property type="entry name" value="Fung_rhodopsin"/>
    <property type="match status" value="1"/>
</dbReference>
<comment type="similarity">
    <text evidence="5">Belongs to the SAT4 family.</text>
</comment>
<dbReference type="InterPro" id="IPR052337">
    <property type="entry name" value="SAT4-like"/>
</dbReference>
<comment type="subcellular location">
    <subcellularLocation>
        <location evidence="1">Membrane</location>
        <topology evidence="1">Multi-pass membrane protein</topology>
    </subcellularLocation>
</comment>
<protein>
    <recommendedName>
        <fullName evidence="8">Rhodopsin domain-containing protein</fullName>
    </recommendedName>
</protein>
<feature type="compositionally biased region" description="Basic and acidic residues" evidence="6">
    <location>
        <begin position="366"/>
        <end position="375"/>
    </location>
</feature>
<sequence length="400" mass="43810">MAMQLPTVNGVPVIMPPPPGYVVDFENPQRNSVTEAYWLFGVGNFLTLLFMMQHLYTKAFIRRRFQVEDASLIIAWGCSVALQSIIVRDFMRGIMGTHSWEMPVTKFLLFLRALYLLPILYNPVQCGAKLALLLLYRRLAPQMWYQITVYVVMFIVVGSSVAIMFAAIFPCNPVQSAWDISIPGECIDRPALYQATAILGAITDLMVLAVPIPIVVKLHVPLKHKIALIAAFSVGGITSFTSIMRLHALIVSMGDIDQSWGGGPVLLWIFAEANLSVICGTLPTVKPFLNHFVPRLLGSTNARSAYPVNSGLSKSGGPPTFGGGGGGGNQSQSQKRDKYQRFDDDIMYPLETVVAVETGDDYASSEPHRKSESGSEKAINPGGIVQTKTATITYQNAHAR</sequence>